<organism evidence="7 8">
    <name type="scientific">Acanthopleuribacter pedis</name>
    <dbReference type="NCBI Taxonomy" id="442870"/>
    <lineage>
        <taxon>Bacteria</taxon>
        <taxon>Pseudomonadati</taxon>
        <taxon>Acidobacteriota</taxon>
        <taxon>Holophagae</taxon>
        <taxon>Acanthopleuribacterales</taxon>
        <taxon>Acanthopleuribacteraceae</taxon>
        <taxon>Acanthopleuribacter</taxon>
    </lineage>
</organism>
<gene>
    <name evidence="7" type="ORF">J3U88_32770</name>
</gene>
<dbReference type="Gene3D" id="3.30.450.20">
    <property type="entry name" value="PAS domain"/>
    <property type="match status" value="2"/>
</dbReference>
<feature type="coiled-coil region" evidence="4">
    <location>
        <begin position="660"/>
        <end position="687"/>
    </location>
</feature>
<evidence type="ECO:0000256" key="2">
    <source>
        <dbReference type="ARBA" id="ARBA00029447"/>
    </source>
</evidence>
<dbReference type="Proteomes" id="UP000664417">
    <property type="component" value="Unassembled WGS sequence"/>
</dbReference>
<dbReference type="GO" id="GO:0007165">
    <property type="term" value="P:signal transduction"/>
    <property type="evidence" value="ECO:0007669"/>
    <property type="project" value="UniProtKB-KW"/>
</dbReference>
<feature type="domain" description="Methyl-accepting transducer" evidence="6">
    <location>
        <begin position="414"/>
        <end position="650"/>
    </location>
</feature>
<protein>
    <recommendedName>
        <fullName evidence="6">Methyl-accepting transducer domain-containing protein</fullName>
    </recommendedName>
</protein>
<dbReference type="SMART" id="SM00283">
    <property type="entry name" value="MA"/>
    <property type="match status" value="1"/>
</dbReference>
<dbReference type="RefSeq" id="WP_207863404.1">
    <property type="nucleotide sequence ID" value="NZ_JAFREP010000056.1"/>
</dbReference>
<keyword evidence="5" id="KW-1133">Transmembrane helix</keyword>
<dbReference type="PANTHER" id="PTHR32089">
    <property type="entry name" value="METHYL-ACCEPTING CHEMOTAXIS PROTEIN MCPB"/>
    <property type="match status" value="1"/>
</dbReference>
<name>A0A8J7QR73_9BACT</name>
<dbReference type="InterPro" id="IPR004090">
    <property type="entry name" value="Chemotax_Me-accpt_rcpt"/>
</dbReference>
<sequence length="703" mass="77564">MGIGSIQAKITFWSGCCLIITAAMIISISAISLRDRTIQETRAKAMLLAQQSATDVKIELEQALDTARTVATLFQAHKAADNGFELTREEANIFLQNILIENPQFMGIYTGWEPYAFDSKDDLFLDAPGHDLTGRFVPYWSRKKGGQLFVEPLYRYDMGGDGDYYQIPQKKLNEAIIDPYPYPVADEKVLITSLVVPILDSGRFVGIVGVDFSLDFLQEVADDILRQYPSGKILLVSNNGTIAAATDRPQLAGKQFNEFFRDFNRIQPNQSEMTENELRLRVPVFLGRTNTPWSLYVTMPGDVVTHEATAGMYPMFAIGLGLTLTALLVLYLLSGQIAKPISRVIKVTKTITRGDLFTAKMELEELAGMVGVDPNGGHAGFRPLMERDETGQLIFSVANMIEALNALAGEVQRSGGKVSLSTAQIASSALQMEATANDQLNSTNDVVQITREISTISKELVRTMNEVSLVSTDTADLTDTALRDLGEMEQAITILRDATDSISAKLSIISEKADNINVVTTTINKIADQTNLLSLNAAIEAEKAGEYGLGFSVVAREIRRLADQTAVASLDIEKMANEMTTAVTAGVEEMKRFTDEVSHNVEYTRRTGADLEKIIERVKALSPRYHQVNAGMESQANRAAQINEMMILLNENTKQTYDSIHEFKTAAEQLDQAAQNLQDEVGRFKVQSQSNSGRFFAKQVNIR</sequence>
<evidence type="ECO:0000259" key="6">
    <source>
        <dbReference type="PROSITE" id="PS50111"/>
    </source>
</evidence>
<evidence type="ECO:0000256" key="3">
    <source>
        <dbReference type="PROSITE-ProRule" id="PRU00284"/>
    </source>
</evidence>
<comment type="similarity">
    <text evidence="2">Belongs to the methyl-accepting chemotaxis (MCP) protein family.</text>
</comment>
<keyword evidence="1 3" id="KW-0807">Transducer</keyword>
<feature type="transmembrane region" description="Helical" evidence="5">
    <location>
        <begin position="12"/>
        <end position="33"/>
    </location>
</feature>
<dbReference type="Gene3D" id="1.10.287.950">
    <property type="entry name" value="Methyl-accepting chemotaxis protein"/>
    <property type="match status" value="1"/>
</dbReference>
<keyword evidence="8" id="KW-1185">Reference proteome</keyword>
<dbReference type="PANTHER" id="PTHR32089:SF120">
    <property type="entry name" value="METHYL-ACCEPTING CHEMOTAXIS PROTEIN TLPQ"/>
    <property type="match status" value="1"/>
</dbReference>
<comment type="caution">
    <text evidence="7">The sequence shown here is derived from an EMBL/GenBank/DDBJ whole genome shotgun (WGS) entry which is preliminary data.</text>
</comment>
<evidence type="ECO:0000256" key="5">
    <source>
        <dbReference type="SAM" id="Phobius"/>
    </source>
</evidence>
<keyword evidence="5" id="KW-0812">Transmembrane</keyword>
<dbReference type="PRINTS" id="PR00260">
    <property type="entry name" value="CHEMTRNSDUCR"/>
</dbReference>
<evidence type="ECO:0000256" key="4">
    <source>
        <dbReference type="SAM" id="Coils"/>
    </source>
</evidence>
<feature type="transmembrane region" description="Helical" evidence="5">
    <location>
        <begin position="312"/>
        <end position="333"/>
    </location>
</feature>
<dbReference type="GO" id="GO:0016020">
    <property type="term" value="C:membrane"/>
    <property type="evidence" value="ECO:0007669"/>
    <property type="project" value="InterPro"/>
</dbReference>
<proteinExistence type="inferred from homology"/>
<dbReference type="SUPFAM" id="SSF58104">
    <property type="entry name" value="Methyl-accepting chemotaxis protein (MCP) signaling domain"/>
    <property type="match status" value="1"/>
</dbReference>
<dbReference type="CDD" id="cd12913">
    <property type="entry name" value="PDC1_MCP_like"/>
    <property type="match status" value="1"/>
</dbReference>
<evidence type="ECO:0000313" key="7">
    <source>
        <dbReference type="EMBL" id="MBO1323285.1"/>
    </source>
</evidence>
<dbReference type="InterPro" id="IPR004089">
    <property type="entry name" value="MCPsignal_dom"/>
</dbReference>
<keyword evidence="4" id="KW-0175">Coiled coil</keyword>
<dbReference type="GO" id="GO:0004888">
    <property type="term" value="F:transmembrane signaling receptor activity"/>
    <property type="evidence" value="ECO:0007669"/>
    <property type="project" value="InterPro"/>
</dbReference>
<dbReference type="AlphaFoldDB" id="A0A8J7QR73"/>
<dbReference type="EMBL" id="JAFREP010000056">
    <property type="protein sequence ID" value="MBO1323285.1"/>
    <property type="molecule type" value="Genomic_DNA"/>
</dbReference>
<dbReference type="Pfam" id="PF00015">
    <property type="entry name" value="MCPsignal"/>
    <property type="match status" value="1"/>
</dbReference>
<evidence type="ECO:0000256" key="1">
    <source>
        <dbReference type="ARBA" id="ARBA00023224"/>
    </source>
</evidence>
<accession>A0A8J7QR73</accession>
<evidence type="ECO:0000313" key="8">
    <source>
        <dbReference type="Proteomes" id="UP000664417"/>
    </source>
</evidence>
<dbReference type="Pfam" id="PF22673">
    <property type="entry name" value="MCP-like_PDC_1"/>
    <property type="match status" value="1"/>
</dbReference>
<dbReference type="PROSITE" id="PS50111">
    <property type="entry name" value="CHEMOTAXIS_TRANSDUC_2"/>
    <property type="match status" value="1"/>
</dbReference>
<reference evidence="7" key="1">
    <citation type="submission" date="2021-03" db="EMBL/GenBank/DDBJ databases">
        <authorList>
            <person name="Wang G."/>
        </authorList>
    </citation>
    <scope>NUCLEOTIDE SEQUENCE</scope>
    <source>
        <strain evidence="7">KCTC 12899</strain>
    </source>
</reference>
<dbReference type="GO" id="GO:0006935">
    <property type="term" value="P:chemotaxis"/>
    <property type="evidence" value="ECO:0007669"/>
    <property type="project" value="InterPro"/>
</dbReference>
<dbReference type="Gene3D" id="6.10.340.10">
    <property type="match status" value="1"/>
</dbReference>
<keyword evidence="5" id="KW-0472">Membrane</keyword>